<dbReference type="Pfam" id="PF01934">
    <property type="entry name" value="HepT-like"/>
    <property type="match status" value="1"/>
</dbReference>
<sequence>MEAGALPKELGERLAPATGLRGVIVHEYAALDLERVAAARPLALDGFRVYVSAVAAHLVRRRT</sequence>
<accession>A0A849BEX2</accession>
<reference evidence="5 6" key="1">
    <citation type="submission" date="2020-05" db="EMBL/GenBank/DDBJ databases">
        <title>MicrobeNet Type strains.</title>
        <authorList>
            <person name="Nicholson A.C."/>
        </authorList>
    </citation>
    <scope>NUCLEOTIDE SEQUENCE [LARGE SCALE GENOMIC DNA]</scope>
    <source>
        <strain evidence="5 6">JCM 14547</strain>
    </source>
</reference>
<dbReference type="Gene3D" id="1.20.120.580">
    <property type="entry name" value="bsu32300-like"/>
    <property type="match status" value="1"/>
</dbReference>
<name>A0A849BEX2_9ACTN</name>
<evidence type="ECO:0000313" key="6">
    <source>
        <dbReference type="Proteomes" id="UP000555552"/>
    </source>
</evidence>
<evidence type="ECO:0000256" key="2">
    <source>
        <dbReference type="ARBA" id="ARBA00022722"/>
    </source>
</evidence>
<keyword evidence="2" id="KW-0540">Nuclease</keyword>
<keyword evidence="6" id="KW-1185">Reference proteome</keyword>
<dbReference type="EMBL" id="JABEMA010000003">
    <property type="protein sequence ID" value="NNH21599.1"/>
    <property type="molecule type" value="Genomic_DNA"/>
</dbReference>
<evidence type="ECO:0000256" key="1">
    <source>
        <dbReference type="ARBA" id="ARBA00022649"/>
    </source>
</evidence>
<protein>
    <recommendedName>
        <fullName evidence="7">DUF86 domain-containing protein</fullName>
    </recommendedName>
</protein>
<comment type="similarity">
    <text evidence="4">Belongs to the HepT RNase toxin family.</text>
</comment>
<dbReference type="GO" id="GO:0110001">
    <property type="term" value="C:toxin-antitoxin complex"/>
    <property type="evidence" value="ECO:0007669"/>
    <property type="project" value="InterPro"/>
</dbReference>
<dbReference type="GO" id="GO:0004540">
    <property type="term" value="F:RNA nuclease activity"/>
    <property type="evidence" value="ECO:0007669"/>
    <property type="project" value="InterPro"/>
</dbReference>
<keyword evidence="1" id="KW-1277">Toxin-antitoxin system</keyword>
<dbReference type="GO" id="GO:0016787">
    <property type="term" value="F:hydrolase activity"/>
    <property type="evidence" value="ECO:0007669"/>
    <property type="project" value="UniProtKB-KW"/>
</dbReference>
<keyword evidence="3" id="KW-0378">Hydrolase</keyword>
<dbReference type="InterPro" id="IPR037038">
    <property type="entry name" value="HepT-like_sf"/>
</dbReference>
<evidence type="ECO:0000313" key="5">
    <source>
        <dbReference type="EMBL" id="NNH21599.1"/>
    </source>
</evidence>
<organism evidence="5 6">
    <name type="scientific">Pseudokineococcus marinus</name>
    <dbReference type="NCBI Taxonomy" id="351215"/>
    <lineage>
        <taxon>Bacteria</taxon>
        <taxon>Bacillati</taxon>
        <taxon>Actinomycetota</taxon>
        <taxon>Actinomycetes</taxon>
        <taxon>Kineosporiales</taxon>
        <taxon>Kineosporiaceae</taxon>
        <taxon>Pseudokineococcus</taxon>
    </lineage>
</organism>
<evidence type="ECO:0000256" key="3">
    <source>
        <dbReference type="ARBA" id="ARBA00022801"/>
    </source>
</evidence>
<dbReference type="RefSeq" id="WP_171201464.1">
    <property type="nucleotide sequence ID" value="NZ_BAAANP010000011.1"/>
</dbReference>
<comment type="caution">
    <text evidence="5">The sequence shown here is derived from an EMBL/GenBank/DDBJ whole genome shotgun (WGS) entry which is preliminary data.</text>
</comment>
<gene>
    <name evidence="5" type="ORF">HLB09_00565</name>
</gene>
<dbReference type="Proteomes" id="UP000555552">
    <property type="component" value="Unassembled WGS sequence"/>
</dbReference>
<dbReference type="AlphaFoldDB" id="A0A849BEX2"/>
<evidence type="ECO:0000256" key="4">
    <source>
        <dbReference type="ARBA" id="ARBA00024207"/>
    </source>
</evidence>
<evidence type="ECO:0008006" key="7">
    <source>
        <dbReference type="Google" id="ProtNLM"/>
    </source>
</evidence>
<dbReference type="InterPro" id="IPR008201">
    <property type="entry name" value="HepT-like"/>
</dbReference>
<proteinExistence type="inferred from homology"/>